<keyword evidence="1" id="KW-0812">Transmembrane</keyword>
<dbReference type="RefSeq" id="WP_204696433.1">
    <property type="nucleotide sequence ID" value="NZ_JAFBEC010000003.1"/>
</dbReference>
<organism evidence="2 3">
    <name type="scientific">Geomicrobium sediminis</name>
    <dbReference type="NCBI Taxonomy" id="1347788"/>
    <lineage>
        <taxon>Bacteria</taxon>
        <taxon>Bacillati</taxon>
        <taxon>Bacillota</taxon>
        <taxon>Bacilli</taxon>
        <taxon>Bacillales</taxon>
        <taxon>Geomicrobium</taxon>
    </lineage>
</organism>
<name>A0ABS2PA83_9BACL</name>
<keyword evidence="3" id="KW-1185">Reference proteome</keyword>
<keyword evidence="1" id="KW-0472">Membrane</keyword>
<dbReference type="Proteomes" id="UP000741863">
    <property type="component" value="Unassembled WGS sequence"/>
</dbReference>
<evidence type="ECO:0000256" key="1">
    <source>
        <dbReference type="SAM" id="Phobius"/>
    </source>
</evidence>
<dbReference type="EMBL" id="JAFBEC010000003">
    <property type="protein sequence ID" value="MBM7632295.1"/>
    <property type="molecule type" value="Genomic_DNA"/>
</dbReference>
<accession>A0ABS2PA83</accession>
<feature type="transmembrane region" description="Helical" evidence="1">
    <location>
        <begin position="20"/>
        <end position="40"/>
    </location>
</feature>
<keyword evidence="1" id="KW-1133">Transmembrane helix</keyword>
<comment type="caution">
    <text evidence="2">The sequence shown here is derived from an EMBL/GenBank/DDBJ whole genome shotgun (WGS) entry which is preliminary data.</text>
</comment>
<evidence type="ECO:0000313" key="2">
    <source>
        <dbReference type="EMBL" id="MBM7632295.1"/>
    </source>
</evidence>
<feature type="transmembrane region" description="Helical" evidence="1">
    <location>
        <begin position="46"/>
        <end position="64"/>
    </location>
</feature>
<evidence type="ECO:0000313" key="3">
    <source>
        <dbReference type="Proteomes" id="UP000741863"/>
    </source>
</evidence>
<gene>
    <name evidence="2" type="ORF">JOD17_001388</name>
</gene>
<protein>
    <submittedName>
        <fullName evidence="2">Ca2+/Na+ antiporter</fullName>
    </submittedName>
</protein>
<feature type="transmembrane region" description="Helical" evidence="1">
    <location>
        <begin position="90"/>
        <end position="111"/>
    </location>
</feature>
<proteinExistence type="predicted"/>
<sequence>MNVDLSYEELRRISKKRTFLTIPLSTIIVVAIGYFLIYFQLPPFRYLLFFFVFTYIGTTLGWMFRSEERNVELERRWIEKKARKTRKRKIIEFILIWSVIIIVLRLFIYIFG</sequence>
<reference evidence="2 3" key="1">
    <citation type="submission" date="2021-01" db="EMBL/GenBank/DDBJ databases">
        <title>Genomic Encyclopedia of Type Strains, Phase IV (KMG-IV): sequencing the most valuable type-strain genomes for metagenomic binning, comparative biology and taxonomic classification.</title>
        <authorList>
            <person name="Goeker M."/>
        </authorList>
    </citation>
    <scope>NUCLEOTIDE SEQUENCE [LARGE SCALE GENOMIC DNA]</scope>
    <source>
        <strain evidence="2 3">DSM 25540</strain>
    </source>
</reference>